<dbReference type="InterPro" id="IPR023081">
    <property type="entry name" value="Cell_div_FtsB"/>
</dbReference>
<feature type="compositionally biased region" description="Pro residues" evidence="8">
    <location>
        <begin position="144"/>
        <end position="156"/>
    </location>
</feature>
<keyword evidence="1 7" id="KW-1003">Cell membrane</keyword>
<evidence type="ECO:0000256" key="8">
    <source>
        <dbReference type="SAM" id="MobiDB-lite"/>
    </source>
</evidence>
<feature type="compositionally biased region" description="Pro residues" evidence="8">
    <location>
        <begin position="118"/>
        <end position="130"/>
    </location>
</feature>
<dbReference type="RefSeq" id="WP_071244260.1">
    <property type="nucleotide sequence ID" value="NZ_CBTJ020000073.1"/>
</dbReference>
<dbReference type="GO" id="GO:0032153">
    <property type="term" value="C:cell division site"/>
    <property type="evidence" value="ECO:0007669"/>
    <property type="project" value="UniProtKB-UniRule"/>
</dbReference>
<keyword evidence="7" id="KW-0997">Cell inner membrane</keyword>
<accession>W6M755</accession>
<dbReference type="OrthoDB" id="7061211at2"/>
<reference evidence="9" key="1">
    <citation type="submission" date="2013-07" db="EMBL/GenBank/DDBJ databases">
        <authorList>
            <person name="McIlroy S."/>
        </authorList>
    </citation>
    <scope>NUCLEOTIDE SEQUENCE [LARGE SCALE GENOMIC DNA]</scope>
    <source>
        <strain evidence="9">Run_A_D11</strain>
    </source>
</reference>
<dbReference type="EMBL" id="CBTJ020000073">
    <property type="protein sequence ID" value="CDI03751.1"/>
    <property type="molecule type" value="Genomic_DNA"/>
</dbReference>
<protein>
    <recommendedName>
        <fullName evidence="7">Cell division protein FtsB</fullName>
    </recommendedName>
</protein>
<keyword evidence="2 7" id="KW-0132">Cell division</keyword>
<keyword evidence="5 7" id="KW-0472">Membrane</keyword>
<comment type="similarity">
    <text evidence="7">Belongs to the FtsB family.</text>
</comment>
<gene>
    <name evidence="7" type="primary">ftsB</name>
    <name evidence="9" type="ORF">BN873_630004</name>
</gene>
<dbReference type="HAMAP" id="MF_00599">
    <property type="entry name" value="FtsB"/>
    <property type="match status" value="1"/>
</dbReference>
<keyword evidence="10" id="KW-1185">Reference proteome</keyword>
<keyword evidence="3 7" id="KW-0812">Transmembrane</keyword>
<dbReference type="InterPro" id="IPR007060">
    <property type="entry name" value="FtsL/DivIC"/>
</dbReference>
<dbReference type="GO" id="GO:0043093">
    <property type="term" value="P:FtsZ-dependent cytokinesis"/>
    <property type="evidence" value="ECO:0007669"/>
    <property type="project" value="UniProtKB-UniRule"/>
</dbReference>
<dbReference type="Pfam" id="PF04977">
    <property type="entry name" value="DivIC"/>
    <property type="match status" value="1"/>
</dbReference>
<evidence type="ECO:0000256" key="7">
    <source>
        <dbReference type="HAMAP-Rule" id="MF_00599"/>
    </source>
</evidence>
<reference evidence="9" key="2">
    <citation type="submission" date="2014-03" db="EMBL/GenBank/DDBJ databases">
        <title>Candidatus Competibacter-lineage genomes retrieved from metagenomes reveal functional metabolic diversity.</title>
        <authorList>
            <person name="McIlroy S.J."/>
            <person name="Albertsen M."/>
            <person name="Andresen E.K."/>
            <person name="Saunders A.M."/>
            <person name="Kristiansen R."/>
            <person name="Stokholm-Bjerregaard M."/>
            <person name="Nielsen K.L."/>
            <person name="Nielsen P.H."/>
        </authorList>
    </citation>
    <scope>NUCLEOTIDE SEQUENCE</scope>
    <source>
        <strain evidence="9">Run_A_D11</strain>
    </source>
</reference>
<comment type="subcellular location">
    <subcellularLocation>
        <location evidence="7">Cell inner membrane</location>
        <topology evidence="7">Single-pass type II membrane protein</topology>
    </subcellularLocation>
    <text evidence="7">Localizes to the division septum.</text>
</comment>
<dbReference type="Proteomes" id="UP000035760">
    <property type="component" value="Unassembled WGS sequence"/>
</dbReference>
<evidence type="ECO:0000313" key="9">
    <source>
        <dbReference type="EMBL" id="CDI03751.1"/>
    </source>
</evidence>
<proteinExistence type="inferred from homology"/>
<feature type="topological domain" description="Periplasmic" evidence="7">
    <location>
        <begin position="22"/>
        <end position="156"/>
    </location>
</feature>
<sequence>MQILVAILIALLVLCQYLLWIDADSVRQTYTLRISVQAQTDENAILNERNRALEADIKDLKTGLTAIEERARSEMGMIRQDETFYRLLEPPTTKARVSKGSSSTGTPSLAPPAATRPVPQPLAPTPPKNPASPDQPDATDNPPILDPIPSDPTARP</sequence>
<keyword evidence="6 7" id="KW-0131">Cell cycle</keyword>
<comment type="subunit">
    <text evidence="7">Part of a complex composed of FtsB, FtsL and FtsQ.</text>
</comment>
<dbReference type="STRING" id="1400863.BN873_630004"/>
<evidence type="ECO:0000313" key="10">
    <source>
        <dbReference type="Proteomes" id="UP000035760"/>
    </source>
</evidence>
<evidence type="ECO:0000256" key="1">
    <source>
        <dbReference type="ARBA" id="ARBA00022475"/>
    </source>
</evidence>
<keyword evidence="4 7" id="KW-1133">Transmembrane helix</keyword>
<organism evidence="9 10">
    <name type="scientific">Candidatus Competibacter denitrificans Run_A_D11</name>
    <dbReference type="NCBI Taxonomy" id="1400863"/>
    <lineage>
        <taxon>Bacteria</taxon>
        <taxon>Pseudomonadati</taxon>
        <taxon>Pseudomonadota</taxon>
        <taxon>Gammaproteobacteria</taxon>
        <taxon>Candidatus Competibacteraceae</taxon>
        <taxon>Candidatus Competibacter</taxon>
    </lineage>
</organism>
<evidence type="ECO:0000256" key="6">
    <source>
        <dbReference type="ARBA" id="ARBA00023306"/>
    </source>
</evidence>
<name>W6M755_9GAMM</name>
<dbReference type="AlphaFoldDB" id="W6M755"/>
<evidence type="ECO:0000256" key="3">
    <source>
        <dbReference type="ARBA" id="ARBA00022692"/>
    </source>
</evidence>
<evidence type="ECO:0000256" key="2">
    <source>
        <dbReference type="ARBA" id="ARBA00022618"/>
    </source>
</evidence>
<dbReference type="PANTHER" id="PTHR37485">
    <property type="entry name" value="CELL DIVISION PROTEIN FTSB"/>
    <property type="match status" value="1"/>
</dbReference>
<dbReference type="GO" id="GO:0005886">
    <property type="term" value="C:plasma membrane"/>
    <property type="evidence" value="ECO:0007669"/>
    <property type="project" value="UniProtKB-SubCell"/>
</dbReference>
<dbReference type="PANTHER" id="PTHR37485:SF1">
    <property type="entry name" value="CELL DIVISION PROTEIN FTSB"/>
    <property type="match status" value="1"/>
</dbReference>
<comment type="function">
    <text evidence="7">Essential cell division protein. May link together the upstream cell division proteins, which are predominantly cytoplasmic, with the downstream cell division proteins, which are predominantly periplasmic.</text>
</comment>
<evidence type="ECO:0000256" key="4">
    <source>
        <dbReference type="ARBA" id="ARBA00022989"/>
    </source>
</evidence>
<feature type="coiled-coil region" evidence="7">
    <location>
        <begin position="36"/>
        <end position="70"/>
    </location>
</feature>
<evidence type="ECO:0000256" key="5">
    <source>
        <dbReference type="ARBA" id="ARBA00023136"/>
    </source>
</evidence>
<feature type="region of interest" description="Disordered" evidence="8">
    <location>
        <begin position="83"/>
        <end position="156"/>
    </location>
</feature>
<keyword evidence="7" id="KW-0175">Coiled coil</keyword>
<feature type="topological domain" description="Cytoplasmic" evidence="7">
    <location>
        <begin position="1"/>
        <end position="3"/>
    </location>
</feature>
<dbReference type="NCBIfam" id="NF002058">
    <property type="entry name" value="PRK00888.1"/>
    <property type="match status" value="1"/>
</dbReference>
<comment type="caution">
    <text evidence="9">The sequence shown here is derived from an EMBL/GenBank/DDBJ whole genome shotgun (WGS) entry which is preliminary data.</text>
</comment>
<dbReference type="GO" id="GO:0030428">
    <property type="term" value="C:cell septum"/>
    <property type="evidence" value="ECO:0007669"/>
    <property type="project" value="TreeGrafter"/>
</dbReference>